<protein>
    <recommendedName>
        <fullName evidence="2">histidine kinase</fullName>
        <ecNumber evidence="2">2.7.13.3</ecNumber>
    </recommendedName>
</protein>
<keyword evidence="8" id="KW-1185">Reference proteome</keyword>
<dbReference type="SUPFAM" id="SSF47384">
    <property type="entry name" value="Homodimeric domain of signal transducing histidine kinase"/>
    <property type="match status" value="1"/>
</dbReference>
<comment type="caution">
    <text evidence="7">The sequence shown here is derived from an EMBL/GenBank/DDBJ whole genome shotgun (WGS) entry which is preliminary data.</text>
</comment>
<dbReference type="GO" id="GO:0030295">
    <property type="term" value="F:protein kinase activator activity"/>
    <property type="evidence" value="ECO:0007669"/>
    <property type="project" value="TreeGrafter"/>
</dbReference>
<dbReference type="GO" id="GO:0000156">
    <property type="term" value="F:phosphorelay response regulator activity"/>
    <property type="evidence" value="ECO:0007669"/>
    <property type="project" value="TreeGrafter"/>
</dbReference>
<dbReference type="InterPro" id="IPR036097">
    <property type="entry name" value="HisK_dim/P_sf"/>
</dbReference>
<dbReference type="EMBL" id="RBIQ01000007">
    <property type="protein sequence ID" value="RKR14193.1"/>
    <property type="molecule type" value="Genomic_DNA"/>
</dbReference>
<dbReference type="Pfam" id="PF02518">
    <property type="entry name" value="HATPase_c"/>
    <property type="match status" value="1"/>
</dbReference>
<dbReference type="PANTHER" id="PTHR42878">
    <property type="entry name" value="TWO-COMPONENT HISTIDINE KINASE"/>
    <property type="match status" value="1"/>
</dbReference>
<feature type="coiled-coil region" evidence="5">
    <location>
        <begin position="107"/>
        <end position="141"/>
    </location>
</feature>
<dbReference type="RefSeq" id="WP_121063198.1">
    <property type="nucleotide sequence ID" value="NZ_RBIQ01000007.1"/>
</dbReference>
<dbReference type="InterPro" id="IPR003594">
    <property type="entry name" value="HATPase_dom"/>
</dbReference>
<dbReference type="Gene3D" id="3.30.565.10">
    <property type="entry name" value="Histidine kinase-like ATPase, C-terminal domain"/>
    <property type="match status" value="1"/>
</dbReference>
<keyword evidence="5" id="KW-0175">Coiled coil</keyword>
<dbReference type="Proteomes" id="UP000269412">
    <property type="component" value="Unassembled WGS sequence"/>
</dbReference>
<evidence type="ECO:0000259" key="6">
    <source>
        <dbReference type="PROSITE" id="PS50109"/>
    </source>
</evidence>
<evidence type="ECO:0000256" key="2">
    <source>
        <dbReference type="ARBA" id="ARBA00012438"/>
    </source>
</evidence>
<name>A0A495ECB1_9FLAO</name>
<dbReference type="EC" id="2.7.13.3" evidence="2"/>
<dbReference type="GO" id="GO:0007234">
    <property type="term" value="P:osmosensory signaling via phosphorelay pathway"/>
    <property type="evidence" value="ECO:0007669"/>
    <property type="project" value="TreeGrafter"/>
</dbReference>
<dbReference type="InterPro" id="IPR036890">
    <property type="entry name" value="HATPase_C_sf"/>
</dbReference>
<dbReference type="Gene3D" id="1.10.287.130">
    <property type="match status" value="1"/>
</dbReference>
<evidence type="ECO:0000313" key="7">
    <source>
        <dbReference type="EMBL" id="RKR14193.1"/>
    </source>
</evidence>
<dbReference type="OrthoDB" id="9781208at2"/>
<comment type="catalytic activity">
    <reaction evidence="1">
        <text>ATP + protein L-histidine = ADP + protein N-phospho-L-histidine.</text>
        <dbReference type="EC" id="2.7.13.3"/>
    </reaction>
</comment>
<evidence type="ECO:0000256" key="4">
    <source>
        <dbReference type="ARBA" id="ARBA00022777"/>
    </source>
</evidence>
<dbReference type="GO" id="GO:0000155">
    <property type="term" value="F:phosphorelay sensor kinase activity"/>
    <property type="evidence" value="ECO:0007669"/>
    <property type="project" value="InterPro"/>
</dbReference>
<organism evidence="7 8">
    <name type="scientific">Maribacter vaceletii</name>
    <dbReference type="NCBI Taxonomy" id="1206816"/>
    <lineage>
        <taxon>Bacteria</taxon>
        <taxon>Pseudomonadati</taxon>
        <taxon>Bacteroidota</taxon>
        <taxon>Flavobacteriia</taxon>
        <taxon>Flavobacteriales</taxon>
        <taxon>Flavobacteriaceae</taxon>
        <taxon>Maribacter</taxon>
    </lineage>
</organism>
<dbReference type="PRINTS" id="PR00344">
    <property type="entry name" value="BCTRLSENSOR"/>
</dbReference>
<dbReference type="InterPro" id="IPR005467">
    <property type="entry name" value="His_kinase_dom"/>
</dbReference>
<keyword evidence="4 7" id="KW-0418">Kinase</keyword>
<keyword evidence="3" id="KW-0808">Transferase</keyword>
<gene>
    <name evidence="7" type="ORF">CLV91_0268</name>
</gene>
<evidence type="ECO:0000256" key="5">
    <source>
        <dbReference type="SAM" id="Coils"/>
    </source>
</evidence>
<dbReference type="AlphaFoldDB" id="A0A495ECB1"/>
<sequence>MHSLLKRQIRKFLPDNLEGSPEMEEFLLAISKSYYNNDEKLEMIQRSTTISSKELSMVNAELREKIEAQKNIFISLSKVVKVMDDDSIDAVNYEEEHIDPLKIAASIEEQTDKIIDLTAERKELLKDLEEQNESLNNYAHMVSHDLKSPIRNMHTLMSWISEEEKENFSEESKFNCSLVIQNLTKVDNLIDGILRHATLEAHEEEKTNISIAHLLKEIKNTIYIPQNIELIVEGELPVLFKDKYKLEQLFKNLITNAVTATEDVKEGKIIVESIEKKEYWKFSIKDNGKGIPEKYQESIFNMFKKLENNANATGIGLALVKKIINIYEGEIWLESQLGNGTTFYFTIKK</sequence>
<reference evidence="7 8" key="1">
    <citation type="submission" date="2018-10" db="EMBL/GenBank/DDBJ databases">
        <title>Genomic Encyclopedia of Archaeal and Bacterial Type Strains, Phase II (KMG-II): from individual species to whole genera.</title>
        <authorList>
            <person name="Goeker M."/>
        </authorList>
    </citation>
    <scope>NUCLEOTIDE SEQUENCE [LARGE SCALE GENOMIC DNA]</scope>
    <source>
        <strain evidence="7 8">DSM 25230</strain>
    </source>
</reference>
<accession>A0A495ECB1</accession>
<proteinExistence type="predicted"/>
<evidence type="ECO:0000256" key="1">
    <source>
        <dbReference type="ARBA" id="ARBA00000085"/>
    </source>
</evidence>
<dbReference type="SUPFAM" id="SSF55874">
    <property type="entry name" value="ATPase domain of HSP90 chaperone/DNA topoisomerase II/histidine kinase"/>
    <property type="match status" value="1"/>
</dbReference>
<dbReference type="InterPro" id="IPR050351">
    <property type="entry name" value="BphY/WalK/GraS-like"/>
</dbReference>
<feature type="domain" description="Histidine kinase" evidence="6">
    <location>
        <begin position="141"/>
        <end position="349"/>
    </location>
</feature>
<dbReference type="PROSITE" id="PS50109">
    <property type="entry name" value="HIS_KIN"/>
    <property type="match status" value="1"/>
</dbReference>
<evidence type="ECO:0000313" key="8">
    <source>
        <dbReference type="Proteomes" id="UP000269412"/>
    </source>
</evidence>
<evidence type="ECO:0000256" key="3">
    <source>
        <dbReference type="ARBA" id="ARBA00022679"/>
    </source>
</evidence>
<dbReference type="InterPro" id="IPR004358">
    <property type="entry name" value="Sig_transdc_His_kin-like_C"/>
</dbReference>
<dbReference type="SMART" id="SM00387">
    <property type="entry name" value="HATPase_c"/>
    <property type="match status" value="1"/>
</dbReference>
<dbReference type="PANTHER" id="PTHR42878:SF15">
    <property type="entry name" value="BACTERIOPHYTOCHROME"/>
    <property type="match status" value="1"/>
</dbReference>